<evidence type="ECO:0000256" key="1">
    <source>
        <dbReference type="ARBA" id="ARBA00022741"/>
    </source>
</evidence>
<gene>
    <name evidence="6" type="ORF">EPA93_43970</name>
</gene>
<evidence type="ECO:0000313" key="6">
    <source>
        <dbReference type="EMBL" id="QBD82561.1"/>
    </source>
</evidence>
<dbReference type="KEGG" id="kbs:EPA93_43970"/>
<dbReference type="NCBIfam" id="NF047741">
    <property type="entry name" value="antiphage_MADS6"/>
    <property type="match status" value="1"/>
</dbReference>
<dbReference type="InterPro" id="IPR011528">
    <property type="entry name" value="NERD"/>
</dbReference>
<dbReference type="GO" id="GO:0004672">
    <property type="term" value="F:protein kinase activity"/>
    <property type="evidence" value="ECO:0007669"/>
    <property type="project" value="InterPro"/>
</dbReference>
<feature type="binding site" evidence="3">
    <location>
        <position position="508"/>
    </location>
    <ligand>
        <name>ATP</name>
        <dbReference type="ChEBI" id="CHEBI:30616"/>
    </ligand>
</feature>
<sequence>MAKIFSAGDFATSGEKQVAQELEKLPNQWVVICNKTLATNNGRTFEIDFIVIGNHWIFLLDEKSWRGRIRGDEMQWVRHDGSAERSPLRKVDIVAKIMAGHLRSHIIDLSKVEEHYVRGGVVFSALTQMPPIKDRLARENIFLLPQLCESLQKLDQQGGSALVRQNRHLIQKNLYDLSNRPDIPQQVNESYQIEEAIQLRPGVRLWRATFIETQEPRHLLVYDLGQNSLHREELRQFYLREYKALNALHSTGLVPDMNDHFLWSEDFLILPIKPLPGKAISAFVMPRTRDELIKDLQIATEAFKGLATIHQHDIIHRAISPEALHLVTEHNKTRVAFTNFYAARINTHGHSIASSLDALTIDDPYAAPEIAYGYEFAQPTSDVFSLGLIFLERWSQVSMEELRTEPDKPAQIQDLQAHWSTLPPEIIQELTECLQAICGTEQYEERPRASEVAQTLRDLSKRLKIEASIQEKKRLDNRYIVHSILGQGSTARTYLAFDEISDEWFALKQFLNPSSAAAEQAKNEFKALCKLQHPNLPRIYEISPLTNDVHIKMSRIPGPTLQEVEQELPWSIDKWWNFALGLMSAVEELEKHNILHRDIKPSNIILHEDDQRPVLIDFGFAIPTNVEKSLAGTLHYLPPEAFTSSRPPASSDRYATAVVLFKTLTGQLPFKETSHGYERSLGIPTDVTNPIRLRLAETLLKALANNPEERFTSTKELREHLQTILLAPEIVTVPPEQTQASSLLVNPWVNKLRSLYRNSLLGNENNRGLDNDFVRDTYVDTGLDSELLPLLFKVKPRVIFLSGNPGDGKTAFLERVRQHISQSGGKEVKSDKSGWEWHYQGHVYRSCYDASEANRGQSADEQLSQKLAGLEGEEQATIPLTVLVAINDGRLLDFFSRYRQRFGWLSRQLSVKGPELKDRPAWLIDLKKRAFVALPESDGLSIFQEILLSLLDIDNWQICQGCSAKAICPIRKNIQKLNKANTTHRLEQLFLLTHLRRQQHITMRDLRSAIAYIATGDLGCSDVHQIYQGGSNLSNLTRYDYWQLVFAPQESKRLDAIFNDFLTLDPGQFSNPRLDRFLHFHQEEEHKARRAQLFRDKTDLARRRFSNEQEWIAAFKRRLYFEAPNEIAHSLGLPHLRWEQLLPYKHAGTFFAALKGQADLEALKAQLAFGLLRSSSGVAGIATQGQLSITVEASEEHQLIVLKQFPLADFRLSVDHPQHSEVIEAIPEILILEHESRTPRMEITLDLFELLMRLATGLQPGAQEYVPLLEDLKIFKSTLLLQETRDLVLIENKQKVHYITQQNGKIVRSNVPLR</sequence>
<keyword evidence="7" id="KW-1185">Reference proteome</keyword>
<dbReference type="RefSeq" id="WP_129893630.1">
    <property type="nucleotide sequence ID" value="NZ_CP035758.1"/>
</dbReference>
<dbReference type="GO" id="GO:0005524">
    <property type="term" value="F:ATP binding"/>
    <property type="evidence" value="ECO:0007669"/>
    <property type="project" value="UniProtKB-UniRule"/>
</dbReference>
<accession>A0A4V0Z0A7</accession>
<organism evidence="6 7">
    <name type="scientific">Ktedonosporobacter rubrisoli</name>
    <dbReference type="NCBI Taxonomy" id="2509675"/>
    <lineage>
        <taxon>Bacteria</taxon>
        <taxon>Bacillati</taxon>
        <taxon>Chloroflexota</taxon>
        <taxon>Ktedonobacteria</taxon>
        <taxon>Ktedonobacterales</taxon>
        <taxon>Ktedonosporobacteraceae</taxon>
        <taxon>Ktedonosporobacter</taxon>
    </lineage>
</organism>
<dbReference type="InterPro" id="IPR000719">
    <property type="entry name" value="Prot_kinase_dom"/>
</dbReference>
<evidence type="ECO:0000259" key="5">
    <source>
        <dbReference type="PROSITE" id="PS50965"/>
    </source>
</evidence>
<dbReference type="Gene3D" id="3.30.200.20">
    <property type="entry name" value="Phosphorylase Kinase, domain 1"/>
    <property type="match status" value="1"/>
</dbReference>
<keyword evidence="2 3" id="KW-0067">ATP-binding</keyword>
<dbReference type="InterPro" id="IPR008271">
    <property type="entry name" value="Ser/Thr_kinase_AS"/>
</dbReference>
<dbReference type="PROSITE" id="PS50965">
    <property type="entry name" value="NERD"/>
    <property type="match status" value="1"/>
</dbReference>
<evidence type="ECO:0000256" key="3">
    <source>
        <dbReference type="PROSITE-ProRule" id="PRU10141"/>
    </source>
</evidence>
<dbReference type="PROSITE" id="PS00107">
    <property type="entry name" value="PROTEIN_KINASE_ATP"/>
    <property type="match status" value="1"/>
</dbReference>
<dbReference type="PANTHER" id="PTHR44167:SF31">
    <property type="entry name" value="PROTEIN CBG02007"/>
    <property type="match status" value="1"/>
</dbReference>
<evidence type="ECO:0000313" key="7">
    <source>
        <dbReference type="Proteomes" id="UP000290365"/>
    </source>
</evidence>
<protein>
    <submittedName>
        <fullName evidence="6">Uncharacterized protein</fullName>
    </submittedName>
</protein>
<feature type="domain" description="Protein kinase" evidence="4">
    <location>
        <begin position="191"/>
        <end position="463"/>
    </location>
</feature>
<dbReference type="CDD" id="cd14014">
    <property type="entry name" value="STKc_PknB_like"/>
    <property type="match status" value="1"/>
</dbReference>
<keyword evidence="1 3" id="KW-0547">Nucleotide-binding</keyword>
<dbReference type="SMART" id="SM00220">
    <property type="entry name" value="S_TKc"/>
    <property type="match status" value="1"/>
</dbReference>
<dbReference type="Pfam" id="PF08378">
    <property type="entry name" value="NERD"/>
    <property type="match status" value="1"/>
</dbReference>
<feature type="domain" description="Protein kinase" evidence="4">
    <location>
        <begin position="479"/>
        <end position="725"/>
    </location>
</feature>
<dbReference type="Proteomes" id="UP000290365">
    <property type="component" value="Chromosome"/>
</dbReference>
<evidence type="ECO:0000259" key="4">
    <source>
        <dbReference type="PROSITE" id="PS50011"/>
    </source>
</evidence>
<dbReference type="PROSITE" id="PS50011">
    <property type="entry name" value="PROTEIN_KINASE_DOM"/>
    <property type="match status" value="2"/>
</dbReference>
<name>A0A4V0Z0A7_KTERU</name>
<dbReference type="InterPro" id="IPR011009">
    <property type="entry name" value="Kinase-like_dom_sf"/>
</dbReference>
<dbReference type="OrthoDB" id="3404503at2"/>
<dbReference type="SUPFAM" id="SSF56112">
    <property type="entry name" value="Protein kinase-like (PK-like)"/>
    <property type="match status" value="2"/>
</dbReference>
<dbReference type="Pfam" id="PF00069">
    <property type="entry name" value="Pkinase"/>
    <property type="match status" value="2"/>
</dbReference>
<dbReference type="Gene3D" id="1.10.510.10">
    <property type="entry name" value="Transferase(Phosphotransferase) domain 1"/>
    <property type="match status" value="2"/>
</dbReference>
<reference evidence="6 7" key="1">
    <citation type="submission" date="2019-01" db="EMBL/GenBank/DDBJ databases">
        <title>Ktedonosporobacter rubrisoli SCAWS-G2.</title>
        <authorList>
            <person name="Huang Y."/>
            <person name="Yan B."/>
        </authorList>
    </citation>
    <scope>NUCLEOTIDE SEQUENCE [LARGE SCALE GENOMIC DNA]</scope>
    <source>
        <strain evidence="6 7">SCAWS-G2</strain>
    </source>
</reference>
<proteinExistence type="predicted"/>
<dbReference type="PROSITE" id="PS00108">
    <property type="entry name" value="PROTEIN_KINASE_ST"/>
    <property type="match status" value="1"/>
</dbReference>
<dbReference type="InterPro" id="IPR017441">
    <property type="entry name" value="Protein_kinase_ATP_BS"/>
</dbReference>
<dbReference type="EMBL" id="CP035758">
    <property type="protein sequence ID" value="QBD82561.1"/>
    <property type="molecule type" value="Genomic_DNA"/>
</dbReference>
<dbReference type="PANTHER" id="PTHR44167">
    <property type="entry name" value="OVARIAN-SPECIFIC SERINE/THREONINE-PROTEIN KINASE LOK-RELATED"/>
    <property type="match status" value="1"/>
</dbReference>
<evidence type="ECO:0000256" key="2">
    <source>
        <dbReference type="ARBA" id="ARBA00022840"/>
    </source>
</evidence>
<feature type="domain" description="NERD" evidence="5">
    <location>
        <begin position="10"/>
        <end position="121"/>
    </location>
</feature>